<dbReference type="FunCoup" id="D8R3Z4">
    <property type="interactions" value="1104"/>
</dbReference>
<keyword evidence="1" id="KW-0677">Repeat</keyword>
<dbReference type="NCBIfam" id="TIGR00756">
    <property type="entry name" value="PPR"/>
    <property type="match status" value="5"/>
</dbReference>
<dbReference type="eggNOG" id="KOG4197">
    <property type="taxonomic scope" value="Eukaryota"/>
</dbReference>
<feature type="repeat" description="PPR" evidence="2">
    <location>
        <begin position="279"/>
        <end position="313"/>
    </location>
</feature>
<feature type="repeat" description="PPR" evidence="2">
    <location>
        <begin position="385"/>
        <end position="419"/>
    </location>
</feature>
<organism evidence="4">
    <name type="scientific">Selaginella moellendorffii</name>
    <name type="common">Spikemoss</name>
    <dbReference type="NCBI Taxonomy" id="88036"/>
    <lineage>
        <taxon>Eukaryota</taxon>
        <taxon>Viridiplantae</taxon>
        <taxon>Streptophyta</taxon>
        <taxon>Embryophyta</taxon>
        <taxon>Tracheophyta</taxon>
        <taxon>Lycopodiopsida</taxon>
        <taxon>Selaginellales</taxon>
        <taxon>Selaginellaceae</taxon>
        <taxon>Selaginella</taxon>
    </lineage>
</organism>
<evidence type="ECO:0000256" key="2">
    <source>
        <dbReference type="PROSITE-ProRule" id="PRU00708"/>
    </source>
</evidence>
<evidence type="ECO:0000313" key="3">
    <source>
        <dbReference type="EMBL" id="EFJ33372.1"/>
    </source>
</evidence>
<dbReference type="Pfam" id="PF13041">
    <property type="entry name" value="PPR_2"/>
    <property type="match status" value="4"/>
</dbReference>
<reference evidence="3 4" key="1">
    <citation type="journal article" date="2011" name="Science">
        <title>The Selaginella genome identifies genetic changes associated with the evolution of vascular plants.</title>
        <authorList>
            <person name="Banks J.A."/>
            <person name="Nishiyama T."/>
            <person name="Hasebe M."/>
            <person name="Bowman J.L."/>
            <person name="Gribskov M."/>
            <person name="dePamphilis C."/>
            <person name="Albert V.A."/>
            <person name="Aono N."/>
            <person name="Aoyama T."/>
            <person name="Ambrose B.A."/>
            <person name="Ashton N.W."/>
            <person name="Axtell M.J."/>
            <person name="Barker E."/>
            <person name="Barker M.S."/>
            <person name="Bennetzen J.L."/>
            <person name="Bonawitz N.D."/>
            <person name="Chapple C."/>
            <person name="Cheng C."/>
            <person name="Correa L.G."/>
            <person name="Dacre M."/>
            <person name="DeBarry J."/>
            <person name="Dreyer I."/>
            <person name="Elias M."/>
            <person name="Engstrom E.M."/>
            <person name="Estelle M."/>
            <person name="Feng L."/>
            <person name="Finet C."/>
            <person name="Floyd S.K."/>
            <person name="Frommer W.B."/>
            <person name="Fujita T."/>
            <person name="Gramzow L."/>
            <person name="Gutensohn M."/>
            <person name="Harholt J."/>
            <person name="Hattori M."/>
            <person name="Heyl A."/>
            <person name="Hirai T."/>
            <person name="Hiwatashi Y."/>
            <person name="Ishikawa M."/>
            <person name="Iwata M."/>
            <person name="Karol K.G."/>
            <person name="Koehler B."/>
            <person name="Kolukisaoglu U."/>
            <person name="Kubo M."/>
            <person name="Kurata T."/>
            <person name="Lalonde S."/>
            <person name="Li K."/>
            <person name="Li Y."/>
            <person name="Litt A."/>
            <person name="Lyons E."/>
            <person name="Manning G."/>
            <person name="Maruyama T."/>
            <person name="Michael T.P."/>
            <person name="Mikami K."/>
            <person name="Miyazaki S."/>
            <person name="Morinaga S."/>
            <person name="Murata T."/>
            <person name="Mueller-Roeber B."/>
            <person name="Nelson D.R."/>
            <person name="Obara M."/>
            <person name="Oguri Y."/>
            <person name="Olmstead R.G."/>
            <person name="Onodera N."/>
            <person name="Petersen B.L."/>
            <person name="Pils B."/>
            <person name="Prigge M."/>
            <person name="Rensing S.A."/>
            <person name="Riano-Pachon D.M."/>
            <person name="Roberts A.W."/>
            <person name="Sato Y."/>
            <person name="Scheller H.V."/>
            <person name="Schulz B."/>
            <person name="Schulz C."/>
            <person name="Shakirov E.V."/>
            <person name="Shibagaki N."/>
            <person name="Shinohara N."/>
            <person name="Shippen D.E."/>
            <person name="Soerensen I."/>
            <person name="Sotooka R."/>
            <person name="Sugimoto N."/>
            <person name="Sugita M."/>
            <person name="Sumikawa N."/>
            <person name="Tanurdzic M."/>
            <person name="Theissen G."/>
            <person name="Ulvskov P."/>
            <person name="Wakazuki S."/>
            <person name="Weng J.K."/>
            <person name="Willats W.W."/>
            <person name="Wipf D."/>
            <person name="Wolf P.G."/>
            <person name="Yang L."/>
            <person name="Zimmer A.D."/>
            <person name="Zhu Q."/>
            <person name="Mitros T."/>
            <person name="Hellsten U."/>
            <person name="Loque D."/>
            <person name="Otillar R."/>
            <person name="Salamov A."/>
            <person name="Schmutz J."/>
            <person name="Shapiro H."/>
            <person name="Lindquist E."/>
            <person name="Lucas S."/>
            <person name="Rokhsar D."/>
            <person name="Grigoriev I.V."/>
        </authorList>
    </citation>
    <scope>NUCLEOTIDE SEQUENCE [LARGE SCALE GENOMIC DNA]</scope>
</reference>
<dbReference type="InterPro" id="IPR002885">
    <property type="entry name" value="PPR_rpt"/>
</dbReference>
<feature type="repeat" description="PPR" evidence="2">
    <location>
        <begin position="350"/>
        <end position="384"/>
    </location>
</feature>
<dbReference type="KEGG" id="smo:SELMODRAFT_84012"/>
<name>D8R3Z4_SELML</name>
<dbReference type="InterPro" id="IPR011990">
    <property type="entry name" value="TPR-like_helical_dom_sf"/>
</dbReference>
<evidence type="ECO:0000313" key="4">
    <source>
        <dbReference type="Proteomes" id="UP000001514"/>
    </source>
</evidence>
<dbReference type="PROSITE" id="PS51375">
    <property type="entry name" value="PPR"/>
    <property type="match status" value="5"/>
</dbReference>
<feature type="repeat" description="PPR" evidence="2">
    <location>
        <begin position="211"/>
        <end position="245"/>
    </location>
</feature>
<dbReference type="InterPro" id="IPR051240">
    <property type="entry name" value="Mito_RNA-Proc/Resp"/>
</dbReference>
<evidence type="ECO:0008006" key="5">
    <source>
        <dbReference type="Google" id="ProtNLM"/>
    </source>
</evidence>
<dbReference type="Gene3D" id="1.25.40.10">
    <property type="entry name" value="Tetratricopeptide repeat domain"/>
    <property type="match status" value="3"/>
</dbReference>
<gene>
    <name evidence="3" type="ORF">SELMODRAFT_84012</name>
</gene>
<dbReference type="PANTHER" id="PTHR47933">
    <property type="entry name" value="PENTATRICOPEPTIDE REPEAT-CONTAINING PROTEIN 1, MITOCHONDRIAL"/>
    <property type="match status" value="1"/>
</dbReference>
<keyword evidence="4" id="KW-1185">Reference proteome</keyword>
<dbReference type="InParanoid" id="D8R3Z4"/>
<protein>
    <recommendedName>
        <fullName evidence="5">Pentacotripeptide-repeat region of PRORP domain-containing protein</fullName>
    </recommendedName>
</protein>
<accession>D8R3Z4</accession>
<dbReference type="Proteomes" id="UP000001514">
    <property type="component" value="Unassembled WGS sequence"/>
</dbReference>
<feature type="repeat" description="PPR" evidence="2">
    <location>
        <begin position="471"/>
        <end position="505"/>
    </location>
</feature>
<dbReference type="Gramene" id="EFJ33372">
    <property type="protein sequence ID" value="EFJ33372"/>
    <property type="gene ID" value="SELMODRAFT_84012"/>
</dbReference>
<dbReference type="PANTHER" id="PTHR47933:SF11">
    <property type="entry name" value="PENTATRICOPEPTIDE REPEAT-CONTAINING PROTEIN 2"/>
    <property type="match status" value="1"/>
</dbReference>
<sequence>MALPHSWLGGAANPAASAPAATSNLFYVGEAKRLARRGRLIEMIGLVQERLEHGAVGDARAFLEVVGIHAVRDGCVSVLEQRRLPYVVEFCRALSELGISSPSDYLGRYGLQLVIDECGRLLQENRVEECIRCLERLAKCGFVVKNLVKPTLCMEACARMHNTALALRYACLLPDILQSCNMIMQKFRDQGDLQSVFQVFQALESTGVRPDMYSYCILIDACGRCGDAEKATAIFEGLLKAGTVLNVYVCNSMMNAHAGNIQHVLRLYRQMQGSGIAADVTTYNIVFKACRLSKNPVLALRLYEELKAKEIKMNVLSYGTLIQVIFGEAKMLDRVFQMKHDMDSTGIVPNVVTWTSLVGACSKGALVEKTLQVYQDMVQAGCTPNAFTYNFLLSACVDGGQSDKAHKLFREWKTSGRILAGIEVQDESAIFSEWVRPDSVAYNTMMRACDKLPKQAEAVMQEMVSSGLRPDKRSWCILINSYGCNGDKQGAVQAFQRMGRSGIIADVVAYTAIIKVRFESRISFVLHVFCHRS</sequence>
<proteinExistence type="predicted"/>
<dbReference type="HOGENOM" id="CLU_034437_0_0_1"/>
<dbReference type="AlphaFoldDB" id="D8R3Z4"/>
<dbReference type="EMBL" id="GL377571">
    <property type="protein sequence ID" value="EFJ33372.1"/>
    <property type="molecule type" value="Genomic_DNA"/>
</dbReference>
<evidence type="ECO:0000256" key="1">
    <source>
        <dbReference type="ARBA" id="ARBA00022737"/>
    </source>
</evidence>